<feature type="transmembrane region" description="Helical" evidence="1">
    <location>
        <begin position="20"/>
        <end position="44"/>
    </location>
</feature>
<protein>
    <submittedName>
        <fullName evidence="2">Uncharacterized protein</fullName>
    </submittedName>
</protein>
<accession>A0A0G1R9L9</accession>
<gene>
    <name evidence="2" type="ORF">UX39_C0007G0001</name>
</gene>
<keyword evidence="1" id="KW-1133">Transmembrane helix</keyword>
<dbReference type="AlphaFoldDB" id="A0A0G1R9L9"/>
<keyword evidence="1" id="KW-0812">Transmembrane</keyword>
<sequence length="77" mass="8599">ALQLISELGYAISPTSLWHIGITSLALIIFALIILVIESMLAVFEYVAWTKLFLKTEEGKVSSKIMRLAGSLPKFFR</sequence>
<proteinExistence type="predicted"/>
<feature type="non-terminal residue" evidence="2">
    <location>
        <position position="1"/>
    </location>
</feature>
<evidence type="ECO:0000256" key="1">
    <source>
        <dbReference type="SAM" id="Phobius"/>
    </source>
</evidence>
<organism evidence="2 3">
    <name type="scientific">Candidatus Magasanikbacteria bacterium GW2011_GWA2_46_17</name>
    <dbReference type="NCBI Taxonomy" id="1619042"/>
    <lineage>
        <taxon>Bacteria</taxon>
        <taxon>Candidatus Magasanikiibacteriota</taxon>
    </lineage>
</organism>
<dbReference type="EMBL" id="LCMA01000007">
    <property type="protein sequence ID" value="KKU26728.1"/>
    <property type="molecule type" value="Genomic_DNA"/>
</dbReference>
<reference evidence="2 3" key="1">
    <citation type="journal article" date="2015" name="Nature">
        <title>rRNA introns, odd ribosomes, and small enigmatic genomes across a large radiation of phyla.</title>
        <authorList>
            <person name="Brown C.T."/>
            <person name="Hug L.A."/>
            <person name="Thomas B.C."/>
            <person name="Sharon I."/>
            <person name="Castelle C.J."/>
            <person name="Singh A."/>
            <person name="Wilkins M.J."/>
            <person name="Williams K.H."/>
            <person name="Banfield J.F."/>
        </authorList>
    </citation>
    <scope>NUCLEOTIDE SEQUENCE [LARGE SCALE GENOMIC DNA]</scope>
</reference>
<keyword evidence="1" id="KW-0472">Membrane</keyword>
<comment type="caution">
    <text evidence="2">The sequence shown here is derived from an EMBL/GenBank/DDBJ whole genome shotgun (WGS) entry which is preliminary data.</text>
</comment>
<evidence type="ECO:0000313" key="3">
    <source>
        <dbReference type="Proteomes" id="UP000034175"/>
    </source>
</evidence>
<dbReference type="Proteomes" id="UP000034175">
    <property type="component" value="Unassembled WGS sequence"/>
</dbReference>
<name>A0A0G1R9L9_9BACT</name>
<evidence type="ECO:0000313" key="2">
    <source>
        <dbReference type="EMBL" id="KKU26728.1"/>
    </source>
</evidence>